<evidence type="ECO:0000313" key="2">
    <source>
        <dbReference type="Proteomes" id="UP000778797"/>
    </source>
</evidence>
<dbReference type="GO" id="GO:0008168">
    <property type="term" value="F:methyltransferase activity"/>
    <property type="evidence" value="ECO:0007669"/>
    <property type="project" value="UniProtKB-KW"/>
</dbReference>
<comment type="caution">
    <text evidence="1">The sequence shown here is derived from an EMBL/GenBank/DDBJ whole genome shotgun (WGS) entry which is preliminary data.</text>
</comment>
<organism evidence="1 2">
    <name type="scientific">Winogradskyella immobilis</name>
    <dbReference type="NCBI Taxonomy" id="2816852"/>
    <lineage>
        <taxon>Bacteria</taxon>
        <taxon>Pseudomonadati</taxon>
        <taxon>Bacteroidota</taxon>
        <taxon>Flavobacteriia</taxon>
        <taxon>Flavobacteriales</taxon>
        <taxon>Flavobacteriaceae</taxon>
        <taxon>Winogradskyella</taxon>
    </lineage>
</organism>
<keyword evidence="2" id="KW-1185">Reference proteome</keyword>
<dbReference type="RefSeq" id="WP_227477388.1">
    <property type="nucleotide sequence ID" value="NZ_JAFMPT010000012.1"/>
</dbReference>
<reference evidence="2" key="1">
    <citation type="submission" date="2021-03" db="EMBL/GenBank/DDBJ databases">
        <title>Genome of Cognatishimia sp. F0-27.</title>
        <authorList>
            <person name="Ping X."/>
        </authorList>
    </citation>
    <scope>NUCLEOTIDE SEQUENCE [LARGE SCALE GENOMIC DNA]</scope>
    <source>
        <strain evidence="2">E313</strain>
    </source>
</reference>
<sequence length="227" mass="25962">MTKRTITPNKILNLLYTEHPKFHGREEAGSQSYAIKPEVLKWMANNIPTGSNTLETGCGYSTVLLTLLSKKHIVISPFPQEHKLIREWCNSEGVNNDHVKMIAETSQDVVPNLECNDLDFILIDGDHAFPAPFIDWYYTADKLKVGGTLAVDDTHIPTGKILRDFLLKEHTRWSLITDIGTTAFFKRISKENVARDIIWVQQKYCELPKSSLSKRVINKLKRTLRLK</sequence>
<dbReference type="EMBL" id="JAFMPT010000012">
    <property type="protein sequence ID" value="MCC1484901.1"/>
    <property type="molecule type" value="Genomic_DNA"/>
</dbReference>
<gene>
    <name evidence="1" type="ORF">J1C55_09890</name>
</gene>
<reference evidence="2" key="2">
    <citation type="submission" date="2023-07" db="EMBL/GenBank/DDBJ databases">
        <title>Genome of Winogradskyella sp. E313.</title>
        <authorList>
            <person name="Zhou Y."/>
        </authorList>
    </citation>
    <scope>NUCLEOTIDE SEQUENCE [LARGE SCALE GENOMIC DNA]</scope>
    <source>
        <strain evidence="2">E313</strain>
    </source>
</reference>
<dbReference type="SUPFAM" id="SSF53335">
    <property type="entry name" value="S-adenosyl-L-methionine-dependent methyltransferases"/>
    <property type="match status" value="1"/>
</dbReference>
<accession>A0ABS8EPU6</accession>
<dbReference type="Pfam" id="PF13578">
    <property type="entry name" value="Methyltransf_24"/>
    <property type="match status" value="1"/>
</dbReference>
<dbReference type="InterPro" id="IPR029063">
    <property type="entry name" value="SAM-dependent_MTases_sf"/>
</dbReference>
<dbReference type="Gene3D" id="3.40.50.150">
    <property type="entry name" value="Vaccinia Virus protein VP39"/>
    <property type="match status" value="1"/>
</dbReference>
<dbReference type="Proteomes" id="UP000778797">
    <property type="component" value="Unassembled WGS sequence"/>
</dbReference>
<keyword evidence="1" id="KW-0489">Methyltransferase</keyword>
<protein>
    <submittedName>
        <fullName evidence="1">Class I SAM-dependent methyltransferase</fullName>
    </submittedName>
</protein>
<dbReference type="GO" id="GO:0032259">
    <property type="term" value="P:methylation"/>
    <property type="evidence" value="ECO:0007669"/>
    <property type="project" value="UniProtKB-KW"/>
</dbReference>
<name>A0ABS8EPU6_9FLAO</name>
<proteinExistence type="predicted"/>
<evidence type="ECO:0000313" key="1">
    <source>
        <dbReference type="EMBL" id="MCC1484901.1"/>
    </source>
</evidence>
<keyword evidence="1" id="KW-0808">Transferase</keyword>